<dbReference type="AlphaFoldDB" id="A0AAW2HMA3"/>
<keyword evidence="3" id="KW-0964">Secreted</keyword>
<evidence type="ECO:0000256" key="5">
    <source>
        <dbReference type="ARBA" id="ARBA00023180"/>
    </source>
</evidence>
<evidence type="ECO:0000256" key="6">
    <source>
        <dbReference type="SAM" id="SignalP"/>
    </source>
</evidence>
<sequence length="238" mass="26467">MVLKLTVFFISILAGTNSQYSFSPSDLPDPKDTARMARYIVHISNWTAVSYLSTHPDTKYIPLSALFSVSDGPEKNGSGIPYFYVTPLEEAVSDMLTNNNCSILMSLAQTSICKKKNWDPEDPRCAHVILTGLFEPVNENSTEYPVATQALFSRHPSFSHLPANHNFFVAKLNIERILVQDMFGGPSLVPLSDYFNVTRETKVSDEVSDDNFTSGSSNLESKLLTLSVLGFIYSYITL</sequence>
<feature type="signal peptide" evidence="6">
    <location>
        <begin position="1"/>
        <end position="18"/>
    </location>
</feature>
<keyword evidence="4 6" id="KW-0732">Signal</keyword>
<dbReference type="InterPro" id="IPR055343">
    <property type="entry name" value="CREG_beta-barrel"/>
</dbReference>
<dbReference type="InterPro" id="IPR012349">
    <property type="entry name" value="Split_barrel_FMN-bd"/>
</dbReference>
<dbReference type="SUPFAM" id="SSF50475">
    <property type="entry name" value="FMN-binding split barrel"/>
    <property type="match status" value="1"/>
</dbReference>
<dbReference type="GO" id="GO:0005615">
    <property type="term" value="C:extracellular space"/>
    <property type="evidence" value="ECO:0007669"/>
    <property type="project" value="TreeGrafter"/>
</dbReference>
<evidence type="ECO:0000256" key="2">
    <source>
        <dbReference type="ARBA" id="ARBA00009230"/>
    </source>
</evidence>
<comment type="similarity">
    <text evidence="2">Belongs to the CREG family.</text>
</comment>
<dbReference type="GO" id="GO:0012505">
    <property type="term" value="C:endomembrane system"/>
    <property type="evidence" value="ECO:0007669"/>
    <property type="project" value="UniProtKB-ARBA"/>
</dbReference>
<evidence type="ECO:0000313" key="8">
    <source>
        <dbReference type="EMBL" id="KAL0271100.1"/>
    </source>
</evidence>
<proteinExistence type="inferred from homology"/>
<name>A0AAW2HMA3_9NEOP</name>
<dbReference type="FunFam" id="2.30.110.10:FF:000004">
    <property type="entry name" value="Cellular repressor of E1A-stimulated genes 1"/>
    <property type="match status" value="1"/>
</dbReference>
<feature type="chain" id="PRO_5043452822" description="CREG-like beta-barrel domain-containing protein" evidence="6">
    <location>
        <begin position="19"/>
        <end position="238"/>
    </location>
</feature>
<accession>A0AAW2HMA3</accession>
<dbReference type="PANTHER" id="PTHR13343">
    <property type="entry name" value="CREG1 PROTEIN"/>
    <property type="match status" value="1"/>
</dbReference>
<dbReference type="Pfam" id="PF13883">
    <property type="entry name" value="CREG_beta-barrel"/>
    <property type="match status" value="1"/>
</dbReference>
<keyword evidence="5" id="KW-0325">Glycoprotein</keyword>
<organism evidence="8">
    <name type="scientific">Menopon gallinae</name>
    <name type="common">poultry shaft louse</name>
    <dbReference type="NCBI Taxonomy" id="328185"/>
    <lineage>
        <taxon>Eukaryota</taxon>
        <taxon>Metazoa</taxon>
        <taxon>Ecdysozoa</taxon>
        <taxon>Arthropoda</taxon>
        <taxon>Hexapoda</taxon>
        <taxon>Insecta</taxon>
        <taxon>Pterygota</taxon>
        <taxon>Neoptera</taxon>
        <taxon>Paraneoptera</taxon>
        <taxon>Psocodea</taxon>
        <taxon>Troctomorpha</taxon>
        <taxon>Phthiraptera</taxon>
        <taxon>Amblycera</taxon>
        <taxon>Menoponidae</taxon>
        <taxon>Menopon</taxon>
    </lineage>
</organism>
<gene>
    <name evidence="8" type="ORF">PYX00_008306</name>
</gene>
<evidence type="ECO:0000256" key="1">
    <source>
        <dbReference type="ARBA" id="ARBA00004613"/>
    </source>
</evidence>
<dbReference type="EMBL" id="JARGDH010000004">
    <property type="protein sequence ID" value="KAL0271100.1"/>
    <property type="molecule type" value="Genomic_DNA"/>
</dbReference>
<reference evidence="8" key="1">
    <citation type="journal article" date="2024" name="Gigascience">
        <title>Chromosome-level genome of the poultry shaft louse Menopon gallinae provides insight into the host-switching and adaptive evolution of parasitic lice.</title>
        <authorList>
            <person name="Xu Y."/>
            <person name="Ma L."/>
            <person name="Liu S."/>
            <person name="Liang Y."/>
            <person name="Liu Q."/>
            <person name="He Z."/>
            <person name="Tian L."/>
            <person name="Duan Y."/>
            <person name="Cai W."/>
            <person name="Li H."/>
            <person name="Song F."/>
        </authorList>
    </citation>
    <scope>NUCLEOTIDE SEQUENCE</scope>
    <source>
        <strain evidence="8">Cailab_2023a</strain>
    </source>
</reference>
<comment type="caution">
    <text evidence="8">The sequence shown here is derived from an EMBL/GenBank/DDBJ whole genome shotgun (WGS) entry which is preliminary data.</text>
</comment>
<evidence type="ECO:0000256" key="4">
    <source>
        <dbReference type="ARBA" id="ARBA00022729"/>
    </source>
</evidence>
<feature type="domain" description="CREG-like beta-barrel" evidence="7">
    <location>
        <begin position="28"/>
        <end position="196"/>
    </location>
</feature>
<protein>
    <recommendedName>
        <fullName evidence="7">CREG-like beta-barrel domain-containing protein</fullName>
    </recommendedName>
</protein>
<dbReference type="Gene3D" id="2.30.110.10">
    <property type="entry name" value="Electron Transport, Fmn-binding Protein, Chain A"/>
    <property type="match status" value="1"/>
</dbReference>
<evidence type="ECO:0000256" key="3">
    <source>
        <dbReference type="ARBA" id="ARBA00022525"/>
    </source>
</evidence>
<evidence type="ECO:0000259" key="7">
    <source>
        <dbReference type="Pfam" id="PF13883"/>
    </source>
</evidence>
<dbReference type="GO" id="GO:0005737">
    <property type="term" value="C:cytoplasm"/>
    <property type="evidence" value="ECO:0007669"/>
    <property type="project" value="UniProtKB-ARBA"/>
</dbReference>
<comment type="subcellular location">
    <subcellularLocation>
        <location evidence="1">Secreted</location>
    </subcellularLocation>
</comment>
<dbReference type="PANTHER" id="PTHR13343:SF17">
    <property type="entry name" value="CELLULAR REPRESSOR OF E1A-STIMULATED GENES, ISOFORM A"/>
    <property type="match status" value="1"/>
</dbReference>